<dbReference type="PANTHER" id="PTHR47174">
    <property type="entry name" value="BRIDGING INTEGRATOR 3"/>
    <property type="match status" value="1"/>
</dbReference>
<feature type="region of interest" description="Disordered" evidence="6">
    <location>
        <begin position="264"/>
        <end position="290"/>
    </location>
</feature>
<feature type="compositionally biased region" description="Gly residues" evidence="6">
    <location>
        <begin position="329"/>
        <end position="347"/>
    </location>
</feature>
<evidence type="ECO:0000259" key="8">
    <source>
        <dbReference type="PROSITE" id="PS51021"/>
    </source>
</evidence>
<gene>
    <name evidence="9" type="ORF">NAES01612_LOCUS24537</name>
</gene>
<dbReference type="InterPro" id="IPR004148">
    <property type="entry name" value="BAR_dom"/>
</dbReference>
<dbReference type="GO" id="GO:0006897">
    <property type="term" value="P:endocytosis"/>
    <property type="evidence" value="ECO:0007669"/>
    <property type="project" value="InterPro"/>
</dbReference>
<keyword evidence="4" id="KW-0206">Cytoskeleton</keyword>
<dbReference type="FunFam" id="2.30.30.40:FF:000072">
    <property type="entry name" value="Unconventional Myosin IB"/>
    <property type="match status" value="1"/>
</dbReference>
<dbReference type="SUPFAM" id="SSF103657">
    <property type="entry name" value="BAR/IMD domain-like"/>
    <property type="match status" value="1"/>
</dbReference>
<evidence type="ECO:0000256" key="4">
    <source>
        <dbReference type="ARBA" id="ARBA00023212"/>
    </source>
</evidence>
<organism evidence="9">
    <name type="scientific">Paramoeba aestuarina</name>
    <dbReference type="NCBI Taxonomy" id="180227"/>
    <lineage>
        <taxon>Eukaryota</taxon>
        <taxon>Amoebozoa</taxon>
        <taxon>Discosea</taxon>
        <taxon>Flabellinia</taxon>
        <taxon>Dactylopodida</taxon>
        <taxon>Paramoebidae</taxon>
        <taxon>Paramoeba</taxon>
    </lineage>
</organism>
<dbReference type="Gene3D" id="1.20.1270.60">
    <property type="entry name" value="Arfaptin homology (AH) domain/BAR domain"/>
    <property type="match status" value="1"/>
</dbReference>
<dbReference type="EMBL" id="HBKR01037590">
    <property type="protein sequence ID" value="CAE2336873.1"/>
    <property type="molecule type" value="Transcribed_RNA"/>
</dbReference>
<dbReference type="InterPro" id="IPR027267">
    <property type="entry name" value="AH/BAR_dom_sf"/>
</dbReference>
<evidence type="ECO:0000256" key="3">
    <source>
        <dbReference type="ARBA" id="ARBA00022490"/>
    </source>
</evidence>
<evidence type="ECO:0000259" key="7">
    <source>
        <dbReference type="PROSITE" id="PS50002"/>
    </source>
</evidence>
<dbReference type="GO" id="GO:0051666">
    <property type="term" value="P:actin cortical patch localization"/>
    <property type="evidence" value="ECO:0007669"/>
    <property type="project" value="InterPro"/>
</dbReference>
<dbReference type="GO" id="GO:0015629">
    <property type="term" value="C:actin cytoskeleton"/>
    <property type="evidence" value="ECO:0007669"/>
    <property type="project" value="TreeGrafter"/>
</dbReference>
<keyword evidence="2 5" id="KW-0728">SH3 domain</keyword>
<protein>
    <recommendedName>
        <fullName evidence="10">SH3 domain-containing protein</fullName>
    </recommendedName>
</protein>
<evidence type="ECO:0000256" key="5">
    <source>
        <dbReference type="PROSITE-ProRule" id="PRU00192"/>
    </source>
</evidence>
<feature type="compositionally biased region" description="Basic and acidic residues" evidence="6">
    <location>
        <begin position="140"/>
        <end position="157"/>
    </location>
</feature>
<dbReference type="SMART" id="SM00721">
    <property type="entry name" value="BAR"/>
    <property type="match status" value="1"/>
</dbReference>
<dbReference type="SUPFAM" id="SSF50044">
    <property type="entry name" value="SH3-domain"/>
    <property type="match status" value="1"/>
</dbReference>
<evidence type="ECO:0000256" key="2">
    <source>
        <dbReference type="ARBA" id="ARBA00022443"/>
    </source>
</evidence>
<evidence type="ECO:0000256" key="6">
    <source>
        <dbReference type="SAM" id="MobiDB-lite"/>
    </source>
</evidence>
<keyword evidence="3" id="KW-0963">Cytoplasm</keyword>
<dbReference type="PROSITE" id="PS51021">
    <property type="entry name" value="BAR"/>
    <property type="match status" value="1"/>
</dbReference>
<proteinExistence type="predicted"/>
<dbReference type="AlphaFoldDB" id="A0A7S4UCJ7"/>
<dbReference type="InterPro" id="IPR046982">
    <property type="entry name" value="BIN3/RVS161-like"/>
</dbReference>
<evidence type="ECO:0000313" key="9">
    <source>
        <dbReference type="EMBL" id="CAE2336873.1"/>
    </source>
</evidence>
<feature type="domain" description="BAR" evidence="8">
    <location>
        <begin position="16"/>
        <end position="228"/>
    </location>
</feature>
<feature type="compositionally biased region" description="Low complexity" evidence="6">
    <location>
        <begin position="264"/>
        <end position="275"/>
    </location>
</feature>
<dbReference type="GO" id="GO:0097320">
    <property type="term" value="P:plasma membrane tubulation"/>
    <property type="evidence" value="ECO:0007669"/>
    <property type="project" value="TreeGrafter"/>
</dbReference>
<dbReference type="GO" id="GO:0008289">
    <property type="term" value="F:lipid binding"/>
    <property type="evidence" value="ECO:0007669"/>
    <property type="project" value="TreeGrafter"/>
</dbReference>
<feature type="region of interest" description="Disordered" evidence="6">
    <location>
        <begin position="328"/>
        <end position="358"/>
    </location>
</feature>
<evidence type="ECO:0008006" key="10">
    <source>
        <dbReference type="Google" id="ProtNLM"/>
    </source>
</evidence>
<dbReference type="PRINTS" id="PR00452">
    <property type="entry name" value="SH3DOMAIN"/>
</dbReference>
<dbReference type="InterPro" id="IPR036028">
    <property type="entry name" value="SH3-like_dom_sf"/>
</dbReference>
<dbReference type="PROSITE" id="PS50002">
    <property type="entry name" value="SH3"/>
    <property type="match status" value="1"/>
</dbReference>
<dbReference type="SMART" id="SM00326">
    <property type="entry name" value="SH3"/>
    <property type="match status" value="1"/>
</dbReference>
<reference evidence="9" key="1">
    <citation type="submission" date="2021-01" db="EMBL/GenBank/DDBJ databases">
        <authorList>
            <person name="Corre E."/>
            <person name="Pelletier E."/>
            <person name="Niang G."/>
            <person name="Scheremetjew M."/>
            <person name="Finn R."/>
            <person name="Kale V."/>
            <person name="Holt S."/>
            <person name="Cochrane G."/>
            <person name="Meng A."/>
            <person name="Brown T."/>
            <person name="Cohen L."/>
        </authorList>
    </citation>
    <scope>NUCLEOTIDE SEQUENCE</scope>
    <source>
        <strain evidence="9">SoJaBio B1-5/56/2</strain>
    </source>
</reference>
<feature type="region of interest" description="Disordered" evidence="6">
    <location>
        <begin position="134"/>
        <end position="157"/>
    </location>
</feature>
<accession>A0A7S4UCJ7</accession>
<comment type="subcellular location">
    <subcellularLocation>
        <location evidence="1">Cytoplasm</location>
        <location evidence="1">Cytoskeleton</location>
    </subcellularLocation>
</comment>
<evidence type="ECO:0000256" key="1">
    <source>
        <dbReference type="ARBA" id="ARBA00004245"/>
    </source>
</evidence>
<dbReference type="Pfam" id="PF00018">
    <property type="entry name" value="SH3_1"/>
    <property type="match status" value="1"/>
</dbReference>
<dbReference type="PANTHER" id="PTHR47174:SF3">
    <property type="entry name" value="BRIDGING INTEGRATOR 3"/>
    <property type="match status" value="1"/>
</dbReference>
<dbReference type="Pfam" id="PF03114">
    <property type="entry name" value="BAR"/>
    <property type="match status" value="1"/>
</dbReference>
<name>A0A7S4UCJ7_9EUKA</name>
<feature type="domain" description="SH3" evidence="7">
    <location>
        <begin position="360"/>
        <end position="420"/>
    </location>
</feature>
<sequence length="420" mass="45029">MFKDVGTSFGRMKHSAMVGMGKAQVTKDPEFDENYERIKVQKSIVGKMQTDCKRYLNALRMLSKAHYELAESIRDFYLASDPSQESLKDLSVNYYNAADQLRSIDAEVEGELQQDFIGPIEVYLAEMKSTFKKVEHRNRSRDDMDRMNRYAGHPDPEKAAQYQRCADTFTALNSELLVELPHVFRTRTEFFDPLFKSLLEVQEKCYTKLASMEQFSQSATNVNRNSIRDYKLHPEGAPVYDTAHPAHPSNTGYDSVGVAGGAAAGAAASGPSYGQPAGGPTYGQPAGGAPSYGQPAGGAAAGGMYGGGGGQTGGYGAAAPASGPTYGQPAGGPTYGQPAGGAAGGGYPTPQQPLPTAPKSNVRTVKALYQFQAEESNEISFNAGDTIIISRADEGGEWWLGKVEGTAKEGLFPSAYVTEN</sequence>
<dbReference type="InterPro" id="IPR001452">
    <property type="entry name" value="SH3_domain"/>
</dbReference>
<dbReference type="GO" id="GO:1990528">
    <property type="term" value="C:Rvs161p-Rvs167p complex"/>
    <property type="evidence" value="ECO:0007669"/>
    <property type="project" value="TreeGrafter"/>
</dbReference>
<dbReference type="Gene3D" id="2.30.30.40">
    <property type="entry name" value="SH3 Domains"/>
    <property type="match status" value="1"/>
</dbReference>
<dbReference type="GO" id="GO:0043332">
    <property type="term" value="C:mating projection tip"/>
    <property type="evidence" value="ECO:0007669"/>
    <property type="project" value="TreeGrafter"/>
</dbReference>
<dbReference type="GO" id="GO:0031097">
    <property type="term" value="C:medial cortex"/>
    <property type="evidence" value="ECO:0007669"/>
    <property type="project" value="TreeGrafter"/>
</dbReference>